<evidence type="ECO:0000313" key="4">
    <source>
        <dbReference type="EMBL" id="GAA4230659.1"/>
    </source>
</evidence>
<dbReference type="InterPro" id="IPR000683">
    <property type="entry name" value="Gfo/Idh/MocA-like_OxRdtase_N"/>
</dbReference>
<dbReference type="InterPro" id="IPR006311">
    <property type="entry name" value="TAT_signal"/>
</dbReference>
<evidence type="ECO:0000256" key="1">
    <source>
        <dbReference type="SAM" id="SignalP"/>
    </source>
</evidence>
<feature type="domain" description="GFO/IDH/MocA-like oxidoreductase" evidence="3">
    <location>
        <begin position="225"/>
        <end position="325"/>
    </location>
</feature>
<evidence type="ECO:0000259" key="3">
    <source>
        <dbReference type="Pfam" id="PF22725"/>
    </source>
</evidence>
<dbReference type="PANTHER" id="PTHR43818">
    <property type="entry name" value="BCDNA.GH03377"/>
    <property type="match status" value="1"/>
</dbReference>
<accession>A0ABP8BYX2</accession>
<proteinExistence type="predicted"/>
<feature type="signal peptide" evidence="1">
    <location>
        <begin position="1"/>
        <end position="28"/>
    </location>
</feature>
<dbReference type="RefSeq" id="WP_344785929.1">
    <property type="nucleotide sequence ID" value="NZ_BAABCA010000001.1"/>
</dbReference>
<dbReference type="InterPro" id="IPR036291">
    <property type="entry name" value="NAD(P)-bd_dom_sf"/>
</dbReference>
<dbReference type="Pfam" id="PF22725">
    <property type="entry name" value="GFO_IDH_MocA_C3"/>
    <property type="match status" value="1"/>
</dbReference>
<name>A0ABP8BYX2_9FLAO</name>
<evidence type="ECO:0000259" key="2">
    <source>
        <dbReference type="Pfam" id="PF01408"/>
    </source>
</evidence>
<reference evidence="5" key="1">
    <citation type="journal article" date="2019" name="Int. J. Syst. Evol. Microbiol.">
        <title>The Global Catalogue of Microorganisms (GCM) 10K type strain sequencing project: providing services to taxonomists for standard genome sequencing and annotation.</title>
        <authorList>
            <consortium name="The Broad Institute Genomics Platform"/>
            <consortium name="The Broad Institute Genome Sequencing Center for Infectious Disease"/>
            <person name="Wu L."/>
            <person name="Ma J."/>
        </authorList>
    </citation>
    <scope>NUCLEOTIDE SEQUENCE [LARGE SCALE GENOMIC DNA]</scope>
    <source>
        <strain evidence="5">JCM 17630</strain>
    </source>
</reference>
<dbReference type="PANTHER" id="PTHR43818:SF5">
    <property type="entry name" value="OXIDOREDUCTASE FAMILY PROTEIN"/>
    <property type="match status" value="1"/>
</dbReference>
<evidence type="ECO:0000313" key="5">
    <source>
        <dbReference type="Proteomes" id="UP001501496"/>
    </source>
</evidence>
<keyword evidence="5" id="KW-1185">Reference proteome</keyword>
<feature type="chain" id="PRO_5047043860" evidence="1">
    <location>
        <begin position="29"/>
        <end position="443"/>
    </location>
</feature>
<dbReference type="Pfam" id="PF01408">
    <property type="entry name" value="GFO_IDH_MocA"/>
    <property type="match status" value="1"/>
</dbReference>
<dbReference type="Proteomes" id="UP001501496">
    <property type="component" value="Unassembled WGS sequence"/>
</dbReference>
<dbReference type="SUPFAM" id="SSF51735">
    <property type="entry name" value="NAD(P)-binding Rossmann-fold domains"/>
    <property type="match status" value="1"/>
</dbReference>
<dbReference type="SUPFAM" id="SSF55347">
    <property type="entry name" value="Glyceraldehyde-3-phosphate dehydrogenase-like, C-terminal domain"/>
    <property type="match status" value="1"/>
</dbReference>
<dbReference type="EMBL" id="BAABCA010000001">
    <property type="protein sequence ID" value="GAA4230659.1"/>
    <property type="molecule type" value="Genomic_DNA"/>
</dbReference>
<organism evidence="4 5">
    <name type="scientific">Postechiella marina</name>
    <dbReference type="NCBI Taxonomy" id="943941"/>
    <lineage>
        <taxon>Bacteria</taxon>
        <taxon>Pseudomonadati</taxon>
        <taxon>Bacteroidota</taxon>
        <taxon>Flavobacteriia</taxon>
        <taxon>Flavobacteriales</taxon>
        <taxon>Flavobacteriaceae</taxon>
        <taxon>Postechiella</taxon>
    </lineage>
</organism>
<dbReference type="InterPro" id="IPR055170">
    <property type="entry name" value="GFO_IDH_MocA-like_dom"/>
</dbReference>
<dbReference type="Gene3D" id="3.30.360.10">
    <property type="entry name" value="Dihydrodipicolinate Reductase, domain 2"/>
    <property type="match status" value="1"/>
</dbReference>
<dbReference type="Gene3D" id="3.40.50.720">
    <property type="entry name" value="NAD(P)-binding Rossmann-like Domain"/>
    <property type="match status" value="1"/>
</dbReference>
<protein>
    <submittedName>
        <fullName evidence="4">Gfo/Idh/MocA family oxidoreductase</fullName>
    </submittedName>
</protein>
<dbReference type="InterPro" id="IPR050463">
    <property type="entry name" value="Gfo/Idh/MocA_oxidrdct_glycsds"/>
</dbReference>
<dbReference type="NCBIfam" id="TIGR01409">
    <property type="entry name" value="TAT_signal_seq"/>
    <property type="match status" value="1"/>
</dbReference>
<keyword evidence="1" id="KW-0732">Signal</keyword>
<comment type="caution">
    <text evidence="4">The sequence shown here is derived from an EMBL/GenBank/DDBJ whole genome shotgun (WGS) entry which is preliminary data.</text>
</comment>
<dbReference type="PROSITE" id="PS51318">
    <property type="entry name" value="TAT"/>
    <property type="match status" value="1"/>
</dbReference>
<sequence length="443" mass="49293">MTTRRKFIKNTALGAAGVTLLSTASSYASVLGSADRVNFAIIGCGGRAHGLAKAIGNIKQGNIVAICDVDANRLSKFKEFCIKETNTNPKTESDFRKLLEDKSIDAVVVATPEHWHAPMAIMGMQAGKHVYVEKPCSHNPHENELLVKVQKKYGKLCQMGNQQRSSRSSAMAVNDIKEGVIGDVYAAKAVYANARKSIGIGKEVAVPPTLDWDLWQGPAPRENYRNNVHPYNWHWFKTWGTGEIHNNGTHEIDICRWALGVGYPTRVVSAGGRLHYNDDWEFFDTQMTSYEFEGGKTLTWDGRSCNAFKSIGGRGAVIHGTKGSIHLDRSKYVLYDLKGKKLKTEFENQKKESSANKTSDTIGFDGLTVSHMRNFINAILVGEKQNSPIWEAAISTQLCHLGNIAQFTKESLDVDPNTGRVLNSKQAKKMWKRKYEKGWEPKL</sequence>
<feature type="domain" description="Gfo/Idh/MocA-like oxidoreductase N-terminal" evidence="2">
    <location>
        <begin position="37"/>
        <end position="160"/>
    </location>
</feature>
<gene>
    <name evidence="4" type="ORF">GCM10022291_01330</name>
</gene>
<dbReference type="InterPro" id="IPR019546">
    <property type="entry name" value="TAT_signal_bac_arc"/>
</dbReference>